<dbReference type="GO" id="GO:0015031">
    <property type="term" value="P:protein transport"/>
    <property type="evidence" value="ECO:0007669"/>
    <property type="project" value="TreeGrafter"/>
</dbReference>
<evidence type="ECO:0000259" key="1">
    <source>
        <dbReference type="SMART" id="SM01017"/>
    </source>
</evidence>
<dbReference type="GO" id="GO:0007399">
    <property type="term" value="P:nervous system development"/>
    <property type="evidence" value="ECO:0007669"/>
    <property type="project" value="UniProtKB-ARBA"/>
</dbReference>
<dbReference type="EMBL" id="JAAGNN010000022">
    <property type="protein sequence ID" value="KAF4074403.1"/>
    <property type="molecule type" value="Genomic_DNA"/>
</dbReference>
<dbReference type="GO" id="GO:0005886">
    <property type="term" value="C:plasma membrane"/>
    <property type="evidence" value="ECO:0007669"/>
    <property type="project" value="TreeGrafter"/>
</dbReference>
<reference evidence="2 3" key="1">
    <citation type="submission" date="2020-02" db="EMBL/GenBank/DDBJ databases">
        <title>A chromosome-scale genome assembly of the black bullhead catfish (Ameiurus melas).</title>
        <authorList>
            <person name="Wen M."/>
            <person name="Zham M."/>
            <person name="Cabau C."/>
            <person name="Klopp C."/>
            <person name="Donnadieu C."/>
            <person name="Roques C."/>
            <person name="Bouchez O."/>
            <person name="Lampietro C."/>
            <person name="Jouanno E."/>
            <person name="Herpin A."/>
            <person name="Louis A."/>
            <person name="Berthelot C."/>
            <person name="Parey E."/>
            <person name="Roest-Crollius H."/>
            <person name="Braasch I."/>
            <person name="Postlethwait J."/>
            <person name="Robinson-Rechavi M."/>
            <person name="Echchiki A."/>
            <person name="Begum T."/>
            <person name="Montfort J."/>
            <person name="Schartl M."/>
            <person name="Bobe J."/>
            <person name="Guiguen Y."/>
        </authorList>
    </citation>
    <scope>NUCLEOTIDE SEQUENCE [LARGE SCALE GENOMIC DNA]</scope>
    <source>
        <strain evidence="2">M_S1</strain>
        <tissue evidence="2">Blood</tissue>
    </source>
</reference>
<dbReference type="PANTHER" id="PTHR11188:SF135">
    <property type="entry name" value="ARRESTIN DOMAIN CONTAINING 3-LIKE-RELATED"/>
    <property type="match status" value="1"/>
</dbReference>
<dbReference type="GO" id="GO:0005737">
    <property type="term" value="C:cytoplasm"/>
    <property type="evidence" value="ECO:0007669"/>
    <property type="project" value="TreeGrafter"/>
</dbReference>
<feature type="domain" description="Arrestin C-terminal-like" evidence="1">
    <location>
        <begin position="16"/>
        <end position="142"/>
    </location>
</feature>
<organism evidence="2 3">
    <name type="scientific">Ameiurus melas</name>
    <name type="common">Black bullhead</name>
    <name type="synonym">Silurus melas</name>
    <dbReference type="NCBI Taxonomy" id="219545"/>
    <lineage>
        <taxon>Eukaryota</taxon>
        <taxon>Metazoa</taxon>
        <taxon>Chordata</taxon>
        <taxon>Craniata</taxon>
        <taxon>Vertebrata</taxon>
        <taxon>Euteleostomi</taxon>
        <taxon>Actinopterygii</taxon>
        <taxon>Neopterygii</taxon>
        <taxon>Teleostei</taxon>
        <taxon>Ostariophysi</taxon>
        <taxon>Siluriformes</taxon>
        <taxon>Ictaluridae</taxon>
        <taxon>Ameiurus</taxon>
    </lineage>
</organism>
<dbReference type="SMART" id="SM01017">
    <property type="entry name" value="Arrestin_C"/>
    <property type="match status" value="1"/>
</dbReference>
<accession>A0A7J5ZVH4</accession>
<gene>
    <name evidence="2" type="ORF">AMELA_G00239040</name>
</gene>
<dbReference type="InterPro" id="IPR014756">
    <property type="entry name" value="Ig_E-set"/>
</dbReference>
<dbReference type="AlphaFoldDB" id="A0A7J5ZVH4"/>
<dbReference type="Gene3D" id="2.60.40.640">
    <property type="match status" value="1"/>
</dbReference>
<sequence length="161" mass="18569">MIPQHRYKEKKLKFFTSASVVMDVYTEKMGFHLGEEIKVKIDIVNNSSRTVKPKFTLYQKQSFFASKKRKVHTKVLLKEKGDRIDPSAEQSVTKVLNVPADTCVSILNCRVLKVEYRLKVYLDIKFARDPQIKLPLVIFPAYVTRENQDVANTEMVIGSKS</sequence>
<evidence type="ECO:0000313" key="3">
    <source>
        <dbReference type="Proteomes" id="UP000593565"/>
    </source>
</evidence>
<dbReference type="InterPro" id="IPR050357">
    <property type="entry name" value="Arrestin_domain-protein"/>
</dbReference>
<dbReference type="Pfam" id="PF02752">
    <property type="entry name" value="Arrestin_C"/>
    <property type="match status" value="1"/>
</dbReference>
<protein>
    <recommendedName>
        <fullName evidence="1">Arrestin C-terminal-like domain-containing protein</fullName>
    </recommendedName>
</protein>
<dbReference type="SUPFAM" id="SSF81296">
    <property type="entry name" value="E set domains"/>
    <property type="match status" value="1"/>
</dbReference>
<evidence type="ECO:0000313" key="2">
    <source>
        <dbReference type="EMBL" id="KAF4074403.1"/>
    </source>
</evidence>
<dbReference type="InterPro" id="IPR011022">
    <property type="entry name" value="Arrestin_C-like"/>
</dbReference>
<name>A0A7J5ZVH4_AMEME</name>
<proteinExistence type="predicted"/>
<dbReference type="InterPro" id="IPR014752">
    <property type="entry name" value="Arrestin-like_C"/>
</dbReference>
<comment type="caution">
    <text evidence="2">The sequence shown here is derived from an EMBL/GenBank/DDBJ whole genome shotgun (WGS) entry which is preliminary data.</text>
</comment>
<dbReference type="Proteomes" id="UP000593565">
    <property type="component" value="Unassembled WGS sequence"/>
</dbReference>
<dbReference type="PANTHER" id="PTHR11188">
    <property type="entry name" value="ARRESTIN DOMAIN CONTAINING PROTEIN"/>
    <property type="match status" value="1"/>
</dbReference>
<keyword evidence="3" id="KW-1185">Reference proteome</keyword>